<dbReference type="AlphaFoldDB" id="A0A1H0KDG8"/>
<dbReference type="PANTHER" id="PTHR47894">
    <property type="entry name" value="HTH-TYPE TRANSCRIPTIONAL REGULATOR GADX"/>
    <property type="match status" value="1"/>
</dbReference>
<keyword evidence="2 5" id="KW-0238">DNA-binding</keyword>
<name>A0A1H0KDG8_9PSED</name>
<evidence type="ECO:0000313" key="5">
    <source>
        <dbReference type="EMBL" id="SDO54004.1"/>
    </source>
</evidence>
<dbReference type="OrthoDB" id="5582699at2"/>
<dbReference type="InterPro" id="IPR018060">
    <property type="entry name" value="HTH_AraC"/>
</dbReference>
<dbReference type="Pfam" id="PF12625">
    <property type="entry name" value="Arabinose_bd"/>
    <property type="match status" value="1"/>
</dbReference>
<dbReference type="Proteomes" id="UP000242957">
    <property type="component" value="Unassembled WGS sequence"/>
</dbReference>
<dbReference type="Gene3D" id="1.10.10.60">
    <property type="entry name" value="Homeodomain-like"/>
    <property type="match status" value="1"/>
</dbReference>
<evidence type="ECO:0000313" key="6">
    <source>
        <dbReference type="Proteomes" id="UP000242957"/>
    </source>
</evidence>
<evidence type="ECO:0000256" key="1">
    <source>
        <dbReference type="ARBA" id="ARBA00023015"/>
    </source>
</evidence>
<protein>
    <submittedName>
        <fullName evidence="5">AraC-type DNA-binding protein</fullName>
    </submittedName>
</protein>
<sequence length="339" mass="37875">MATTSQLPEQRALATLHTVALATEVLSHAGIPRTRLLEGSGVAEADLQTPDKLITHAQELRVFANALNCQHDPALGLCLGLRMHVSAYGILGYSMLASRTLRDALELALAHPELLGTYFRLALQSHDDEVRLTADGYRYAPELTVFNTELCLASLLTVIRDLLGESVRPRRLLLAYRPPLHAQVYTERLGCPVEFGAPVSALCFSPALLDRPLPLADPVSCHNGLQQCMNLSAAFRSRSDILELIRQHLASHLHEARDLDSVARHLHRSARTLRRHLQQRNTSFQQVLDEVRYDKARQLLKDTDLPIYLIAERLGYSETASFRHAFQRWSGACPSLFRG</sequence>
<dbReference type="SMART" id="SM00342">
    <property type="entry name" value="HTH_ARAC"/>
    <property type="match status" value="1"/>
</dbReference>
<organism evidence="5 6">
    <name type="scientific">Pseudomonas jinjuensis</name>
    <dbReference type="NCBI Taxonomy" id="198616"/>
    <lineage>
        <taxon>Bacteria</taxon>
        <taxon>Pseudomonadati</taxon>
        <taxon>Pseudomonadota</taxon>
        <taxon>Gammaproteobacteria</taxon>
        <taxon>Pseudomonadales</taxon>
        <taxon>Pseudomonadaceae</taxon>
        <taxon>Pseudomonas</taxon>
    </lineage>
</organism>
<evidence type="ECO:0000256" key="2">
    <source>
        <dbReference type="ARBA" id="ARBA00023125"/>
    </source>
</evidence>
<feature type="domain" description="HTH araC/xylS-type" evidence="4">
    <location>
        <begin position="239"/>
        <end position="339"/>
    </location>
</feature>
<proteinExistence type="predicted"/>
<dbReference type="GO" id="GO:0003700">
    <property type="term" value="F:DNA-binding transcription factor activity"/>
    <property type="evidence" value="ECO:0007669"/>
    <property type="project" value="InterPro"/>
</dbReference>
<dbReference type="RefSeq" id="WP_084311636.1">
    <property type="nucleotide sequence ID" value="NZ_FNIJ01000012.1"/>
</dbReference>
<dbReference type="PANTHER" id="PTHR47894:SF1">
    <property type="entry name" value="HTH-TYPE TRANSCRIPTIONAL REGULATOR VQSM"/>
    <property type="match status" value="1"/>
</dbReference>
<evidence type="ECO:0000259" key="4">
    <source>
        <dbReference type="PROSITE" id="PS01124"/>
    </source>
</evidence>
<gene>
    <name evidence="5" type="ORF">SAMN05216193_112141</name>
</gene>
<dbReference type="InterPro" id="IPR009057">
    <property type="entry name" value="Homeodomain-like_sf"/>
</dbReference>
<evidence type="ECO:0000256" key="3">
    <source>
        <dbReference type="ARBA" id="ARBA00023163"/>
    </source>
</evidence>
<reference evidence="6" key="1">
    <citation type="submission" date="2016-10" db="EMBL/GenBank/DDBJ databases">
        <authorList>
            <person name="Varghese N."/>
            <person name="Submissions S."/>
        </authorList>
    </citation>
    <scope>NUCLEOTIDE SEQUENCE [LARGE SCALE GENOMIC DNA]</scope>
    <source>
        <strain evidence="6">JCM 21621</strain>
    </source>
</reference>
<dbReference type="InterPro" id="IPR032687">
    <property type="entry name" value="AraC-type_N"/>
</dbReference>
<dbReference type="Pfam" id="PF12833">
    <property type="entry name" value="HTH_18"/>
    <property type="match status" value="1"/>
</dbReference>
<keyword evidence="6" id="KW-1185">Reference proteome</keyword>
<dbReference type="PROSITE" id="PS01124">
    <property type="entry name" value="HTH_ARAC_FAMILY_2"/>
    <property type="match status" value="1"/>
</dbReference>
<keyword evidence="1" id="KW-0805">Transcription regulation</keyword>
<dbReference type="SUPFAM" id="SSF46689">
    <property type="entry name" value="Homeodomain-like"/>
    <property type="match status" value="1"/>
</dbReference>
<dbReference type="STRING" id="198616.SAMN05216193_112141"/>
<dbReference type="EMBL" id="FNIJ01000012">
    <property type="protein sequence ID" value="SDO54004.1"/>
    <property type="molecule type" value="Genomic_DNA"/>
</dbReference>
<dbReference type="GO" id="GO:0005829">
    <property type="term" value="C:cytosol"/>
    <property type="evidence" value="ECO:0007669"/>
    <property type="project" value="TreeGrafter"/>
</dbReference>
<accession>A0A1H0KDG8</accession>
<keyword evidence="3" id="KW-0804">Transcription</keyword>
<dbReference type="GO" id="GO:0000976">
    <property type="term" value="F:transcription cis-regulatory region binding"/>
    <property type="evidence" value="ECO:0007669"/>
    <property type="project" value="TreeGrafter"/>
</dbReference>